<dbReference type="Proteomes" id="UP000742024">
    <property type="component" value="Unassembled WGS sequence"/>
</dbReference>
<dbReference type="EMBL" id="SRPR01000159">
    <property type="protein sequence ID" value="KAG5957972.1"/>
    <property type="molecule type" value="Genomic_DNA"/>
</dbReference>
<evidence type="ECO:0000313" key="5">
    <source>
        <dbReference type="Proteomes" id="UP000784919"/>
    </source>
</evidence>
<feature type="region of interest" description="Disordered" evidence="1">
    <location>
        <begin position="93"/>
        <end position="113"/>
    </location>
</feature>
<evidence type="ECO:0000313" key="3">
    <source>
        <dbReference type="EMBL" id="KAG5957972.1"/>
    </source>
</evidence>
<gene>
    <name evidence="2" type="ORF">E4U56_006182</name>
    <name evidence="3" type="ORF">E4U57_001576</name>
</gene>
<proteinExistence type="predicted"/>
<protein>
    <submittedName>
        <fullName evidence="2">Uncharacterized protein</fullName>
    </submittedName>
</protein>
<evidence type="ECO:0000313" key="4">
    <source>
        <dbReference type="Proteomes" id="UP000742024"/>
    </source>
</evidence>
<reference evidence="2 4" key="1">
    <citation type="journal article" date="2020" name="bioRxiv">
        <title>Whole genome comparisons of ergot fungi reveals the divergence and evolution of species within the genus Claviceps are the result of varying mechanisms driving genome evolution and host range expansion.</title>
        <authorList>
            <person name="Wyka S.A."/>
            <person name="Mondo S.J."/>
            <person name="Liu M."/>
            <person name="Dettman J."/>
            <person name="Nalam V."/>
            <person name="Broders K.D."/>
        </authorList>
    </citation>
    <scope>NUCLEOTIDE SEQUENCE</scope>
    <source>
        <strain evidence="2">CCC 1102</strain>
        <strain evidence="3 4">LM583</strain>
    </source>
</reference>
<evidence type="ECO:0000313" key="2">
    <source>
        <dbReference type="EMBL" id="KAG5956997.1"/>
    </source>
</evidence>
<dbReference type="AlphaFoldDB" id="A0A9P7ML54"/>
<organism evidence="2 5">
    <name type="scientific">Claviceps arundinis</name>
    <dbReference type="NCBI Taxonomy" id="1623583"/>
    <lineage>
        <taxon>Eukaryota</taxon>
        <taxon>Fungi</taxon>
        <taxon>Dikarya</taxon>
        <taxon>Ascomycota</taxon>
        <taxon>Pezizomycotina</taxon>
        <taxon>Sordariomycetes</taxon>
        <taxon>Hypocreomycetidae</taxon>
        <taxon>Hypocreales</taxon>
        <taxon>Clavicipitaceae</taxon>
        <taxon>Claviceps</taxon>
    </lineage>
</organism>
<evidence type="ECO:0000256" key="1">
    <source>
        <dbReference type="SAM" id="MobiDB-lite"/>
    </source>
</evidence>
<name>A0A9P7ML54_9HYPO</name>
<keyword evidence="4" id="KW-1185">Reference proteome</keyword>
<comment type="caution">
    <text evidence="2">The sequence shown here is derived from an EMBL/GenBank/DDBJ whole genome shotgun (WGS) entry which is preliminary data.</text>
</comment>
<feature type="region of interest" description="Disordered" evidence="1">
    <location>
        <begin position="17"/>
        <end position="74"/>
    </location>
</feature>
<sequence length="164" mass="17671">MPPQSRSRLTATLCTIYPPKLKREPEPGHAPHVGPDNAGREGEPPDIRPSQEFGDSSRRGPGFGPVNEDEEYELGDVAVPNLLANQSDLSALRDRVGDGLPPNATPDLPQPSIRPYLSIRGRTVADTPLDEWATDGALLSLTFPSFYPLWRGGLVVGKAPEGVL</sequence>
<accession>A0A9P7ML54</accession>
<dbReference type="OrthoDB" id="10370213at2759"/>
<dbReference type="EMBL" id="SRPS01000487">
    <property type="protein sequence ID" value="KAG5956997.1"/>
    <property type="molecule type" value="Genomic_DNA"/>
</dbReference>
<dbReference type="Proteomes" id="UP000784919">
    <property type="component" value="Unassembled WGS sequence"/>
</dbReference>